<comment type="catalytic activity">
    <reaction evidence="6">
        <text>uridine(746) in 23S rRNA = pseudouridine(746) in 23S rRNA</text>
        <dbReference type="Rhea" id="RHEA:42548"/>
        <dbReference type="Rhea" id="RHEA-COMP:10109"/>
        <dbReference type="Rhea" id="RHEA-COMP:10110"/>
        <dbReference type="ChEBI" id="CHEBI:65314"/>
        <dbReference type="ChEBI" id="CHEBI:65315"/>
        <dbReference type="EC" id="5.4.99.29"/>
    </reaction>
</comment>
<evidence type="ECO:0000256" key="10">
    <source>
        <dbReference type="ARBA" id="ARBA00039988"/>
    </source>
</evidence>
<dbReference type="PANTHER" id="PTHR21600">
    <property type="entry name" value="MITOCHONDRIAL RNA PSEUDOURIDINE SYNTHASE"/>
    <property type="match status" value="1"/>
</dbReference>
<dbReference type="AlphaFoldDB" id="A0A1N6TFY0"/>
<evidence type="ECO:0000256" key="4">
    <source>
        <dbReference type="ARBA" id="ARBA00023235"/>
    </source>
</evidence>
<dbReference type="InterPro" id="IPR050188">
    <property type="entry name" value="RluA_PseudoU_synthase"/>
</dbReference>
<dbReference type="InterPro" id="IPR006145">
    <property type="entry name" value="PsdUridine_synth_RsuA/RluA"/>
</dbReference>
<evidence type="ECO:0000256" key="15">
    <source>
        <dbReference type="ARBA" id="ARBA00043143"/>
    </source>
</evidence>
<evidence type="ECO:0000256" key="1">
    <source>
        <dbReference type="ARBA" id="ARBA00010876"/>
    </source>
</evidence>
<dbReference type="EC" id="5.4.99.29" evidence="9"/>
<comment type="function">
    <text evidence="7">Dual specificity enzyme that catalyzes the synthesis of pseudouridine from uracil-746 in 23S ribosomal RNA and from uracil-32 in the anticodon stem and loop of transfer RNAs.</text>
</comment>
<dbReference type="EMBL" id="FTLW01000003">
    <property type="protein sequence ID" value="SIQ52288.1"/>
    <property type="molecule type" value="Genomic_DNA"/>
</dbReference>
<dbReference type="CDD" id="cd02869">
    <property type="entry name" value="PseudoU_synth_RluA_like"/>
    <property type="match status" value="1"/>
</dbReference>
<feature type="domain" description="Pseudouridine synthase RsuA/RluA-like" evidence="16">
    <location>
        <begin position="26"/>
        <end position="173"/>
    </location>
</feature>
<dbReference type="PROSITE" id="PS01129">
    <property type="entry name" value="PSI_RLU"/>
    <property type="match status" value="1"/>
</dbReference>
<dbReference type="GO" id="GO:0003723">
    <property type="term" value="F:RNA binding"/>
    <property type="evidence" value="ECO:0007669"/>
    <property type="project" value="InterPro"/>
</dbReference>
<evidence type="ECO:0000256" key="2">
    <source>
        <dbReference type="ARBA" id="ARBA00022552"/>
    </source>
</evidence>
<dbReference type="OrthoDB" id="9807829at2"/>
<keyword evidence="18" id="KW-1185">Reference proteome</keyword>
<accession>A0A1N6TFY0</accession>
<dbReference type="GO" id="GO:0160142">
    <property type="term" value="F:23S rRNA pseudouridine(746) synthase activity"/>
    <property type="evidence" value="ECO:0007669"/>
    <property type="project" value="UniProtKB-EC"/>
</dbReference>
<evidence type="ECO:0000256" key="7">
    <source>
        <dbReference type="ARBA" id="ARBA00037305"/>
    </source>
</evidence>
<evidence type="ECO:0000256" key="11">
    <source>
        <dbReference type="ARBA" id="ARBA00041266"/>
    </source>
</evidence>
<keyword evidence="2" id="KW-0698">rRNA processing</keyword>
<proteinExistence type="inferred from homology"/>
<gene>
    <name evidence="17" type="ORF">SAMN05421546_1365</name>
</gene>
<comment type="similarity">
    <text evidence="1">Belongs to the pseudouridine synthase RluA family.</text>
</comment>
<keyword evidence="3" id="KW-0819">tRNA processing</keyword>
<evidence type="ECO:0000313" key="18">
    <source>
        <dbReference type="Proteomes" id="UP000241788"/>
    </source>
</evidence>
<evidence type="ECO:0000259" key="16">
    <source>
        <dbReference type="Pfam" id="PF00849"/>
    </source>
</evidence>
<dbReference type="GO" id="GO:0008033">
    <property type="term" value="P:tRNA processing"/>
    <property type="evidence" value="ECO:0007669"/>
    <property type="project" value="UniProtKB-KW"/>
</dbReference>
<dbReference type="Gene3D" id="3.30.2350.10">
    <property type="entry name" value="Pseudouridine synthase"/>
    <property type="match status" value="1"/>
</dbReference>
<dbReference type="Proteomes" id="UP000241788">
    <property type="component" value="Unassembled WGS sequence"/>
</dbReference>
<dbReference type="STRING" id="1604334.SAMN05421546_1365"/>
<evidence type="ECO:0000313" key="17">
    <source>
        <dbReference type="EMBL" id="SIQ52288.1"/>
    </source>
</evidence>
<evidence type="ECO:0000256" key="14">
    <source>
        <dbReference type="ARBA" id="ARBA00042883"/>
    </source>
</evidence>
<dbReference type="GO" id="GO:0000455">
    <property type="term" value="P:enzyme-directed rRNA pseudouridine synthesis"/>
    <property type="evidence" value="ECO:0007669"/>
    <property type="project" value="TreeGrafter"/>
</dbReference>
<evidence type="ECO:0000256" key="12">
    <source>
        <dbReference type="ARBA" id="ARBA00042372"/>
    </source>
</evidence>
<name>A0A1N6TFY0_9GAMM</name>
<protein>
    <recommendedName>
        <fullName evidence="10">Dual-specificity RNA pseudouridine synthase RluA</fullName>
        <ecNumber evidence="8">5.4.99.28</ecNumber>
        <ecNumber evidence="9">5.4.99.29</ecNumber>
    </recommendedName>
    <alternativeName>
        <fullName evidence="11">23S rRNA pseudouridine(746) synthase</fullName>
    </alternativeName>
    <alternativeName>
        <fullName evidence="14">Ribosomal large subunit pseudouridine synthase A</fullName>
    </alternativeName>
    <alternativeName>
        <fullName evidence="13">rRNA pseudouridylate synthase A</fullName>
    </alternativeName>
    <alternativeName>
        <fullName evidence="15">rRNA-uridine isomerase A</fullName>
    </alternativeName>
    <alternativeName>
        <fullName evidence="12">tRNA pseudouridine(32) synthase</fullName>
    </alternativeName>
</protein>
<evidence type="ECO:0000256" key="5">
    <source>
        <dbReference type="ARBA" id="ARBA00036184"/>
    </source>
</evidence>
<evidence type="ECO:0000256" key="13">
    <source>
        <dbReference type="ARBA" id="ARBA00042844"/>
    </source>
</evidence>
<keyword evidence="4" id="KW-0413">Isomerase</keyword>
<dbReference type="InterPro" id="IPR006224">
    <property type="entry name" value="PsdUridine_synth_RluA-like_CS"/>
</dbReference>
<evidence type="ECO:0000256" key="3">
    <source>
        <dbReference type="ARBA" id="ARBA00022694"/>
    </source>
</evidence>
<dbReference type="SUPFAM" id="SSF55120">
    <property type="entry name" value="Pseudouridine synthase"/>
    <property type="match status" value="1"/>
</dbReference>
<dbReference type="Pfam" id="PF00849">
    <property type="entry name" value="PseudoU_synth_2"/>
    <property type="match status" value="1"/>
</dbReference>
<dbReference type="GO" id="GO:0160151">
    <property type="term" value="F:tRNA pseudouridine(32) synthase activity"/>
    <property type="evidence" value="ECO:0007669"/>
    <property type="project" value="UniProtKB-EC"/>
</dbReference>
<sequence length="219" mass="24286">MNVLDEKVKPPPNADAVRVLHEDAWLLVVEKPEGMLSVPGRLPENRDSVASRVQLRYPEALIVHRLDQVTSGLMLMARDVATHRALSVAFAARNIDKRYEALVEGFVDGESGDIDLPLIADWPNRPRQKVDHEIGKPSRTLWRVMLRDEATSQTRLALEPVTGRSHQLRVHLAETGHPIVGDTFYGATPAARVCLHAAWLGLNHPATGQPVEFSSPPPF</sequence>
<dbReference type="PANTHER" id="PTHR21600:SF91">
    <property type="entry name" value="DUAL-SPECIFICITY RNA PSEUDOURIDINE SYNTHASE RLUA"/>
    <property type="match status" value="1"/>
</dbReference>
<organism evidence="17 18">
    <name type="scientific">Solilutibacter tolerans</name>
    <dbReference type="NCBI Taxonomy" id="1604334"/>
    <lineage>
        <taxon>Bacteria</taxon>
        <taxon>Pseudomonadati</taxon>
        <taxon>Pseudomonadota</taxon>
        <taxon>Gammaproteobacteria</taxon>
        <taxon>Lysobacterales</taxon>
        <taxon>Lysobacteraceae</taxon>
        <taxon>Solilutibacter</taxon>
    </lineage>
</organism>
<evidence type="ECO:0000256" key="9">
    <source>
        <dbReference type="ARBA" id="ARBA00038945"/>
    </source>
</evidence>
<dbReference type="EC" id="5.4.99.28" evidence="8"/>
<evidence type="ECO:0000256" key="6">
    <source>
        <dbReference type="ARBA" id="ARBA00036916"/>
    </source>
</evidence>
<dbReference type="InterPro" id="IPR020103">
    <property type="entry name" value="PsdUridine_synth_cat_dom_sf"/>
</dbReference>
<dbReference type="RefSeq" id="WP_076586640.1">
    <property type="nucleotide sequence ID" value="NZ_FTLW01000003.1"/>
</dbReference>
<reference evidence="18" key="1">
    <citation type="submission" date="2017-01" db="EMBL/GenBank/DDBJ databases">
        <authorList>
            <person name="Varghese N."/>
            <person name="Submissions S."/>
        </authorList>
    </citation>
    <scope>NUCLEOTIDE SEQUENCE [LARGE SCALE GENOMIC DNA]</scope>
    <source>
        <strain evidence="18">UM1</strain>
    </source>
</reference>
<comment type="catalytic activity">
    <reaction evidence="5">
        <text>uridine(32) in tRNA = pseudouridine(32) in tRNA</text>
        <dbReference type="Rhea" id="RHEA:42544"/>
        <dbReference type="Rhea" id="RHEA-COMP:10107"/>
        <dbReference type="Rhea" id="RHEA-COMP:10108"/>
        <dbReference type="ChEBI" id="CHEBI:65314"/>
        <dbReference type="ChEBI" id="CHEBI:65315"/>
        <dbReference type="EC" id="5.4.99.28"/>
    </reaction>
</comment>
<evidence type="ECO:0000256" key="8">
    <source>
        <dbReference type="ARBA" id="ARBA00038944"/>
    </source>
</evidence>